<reference evidence="1 2" key="1">
    <citation type="submission" date="2024-09" db="EMBL/GenBank/DDBJ databases">
        <title>Chromosome-scale assembly of Riccia sorocarpa.</title>
        <authorList>
            <person name="Paukszto L."/>
        </authorList>
    </citation>
    <scope>NUCLEOTIDE SEQUENCE [LARGE SCALE GENOMIC DNA]</scope>
    <source>
        <strain evidence="1">LP-2024</strain>
        <tissue evidence="1">Aerial parts of the thallus</tissue>
    </source>
</reference>
<organism evidence="1 2">
    <name type="scientific">Riccia sorocarpa</name>
    <dbReference type="NCBI Taxonomy" id="122646"/>
    <lineage>
        <taxon>Eukaryota</taxon>
        <taxon>Viridiplantae</taxon>
        <taxon>Streptophyta</taxon>
        <taxon>Embryophyta</taxon>
        <taxon>Marchantiophyta</taxon>
        <taxon>Marchantiopsida</taxon>
        <taxon>Marchantiidae</taxon>
        <taxon>Marchantiales</taxon>
        <taxon>Ricciaceae</taxon>
        <taxon>Riccia</taxon>
    </lineage>
</organism>
<name>A0ABD3I349_9MARC</name>
<evidence type="ECO:0000313" key="1">
    <source>
        <dbReference type="EMBL" id="KAL3698133.1"/>
    </source>
</evidence>
<protein>
    <submittedName>
        <fullName evidence="1">Uncharacterized protein</fullName>
    </submittedName>
</protein>
<dbReference type="AlphaFoldDB" id="A0ABD3I349"/>
<dbReference type="EMBL" id="JBJQOH010000002">
    <property type="protein sequence ID" value="KAL3698133.1"/>
    <property type="molecule type" value="Genomic_DNA"/>
</dbReference>
<gene>
    <name evidence="1" type="ORF">R1sor_012209</name>
</gene>
<dbReference type="Proteomes" id="UP001633002">
    <property type="component" value="Unassembled WGS sequence"/>
</dbReference>
<keyword evidence="2" id="KW-1185">Reference proteome</keyword>
<proteinExistence type="predicted"/>
<accession>A0ABD3I349</accession>
<evidence type="ECO:0000313" key="2">
    <source>
        <dbReference type="Proteomes" id="UP001633002"/>
    </source>
</evidence>
<sequence>MEGQPSLVQNSPETSSRRVLTSLVTIARSPLGGNRIDKDVIENALMPNTSGAEAVHSSWHSSMPSEKISLLAACQEDMCRAALQSSKSYLFRNLGRKVGKGPDIYELMFQASVRKSDGREFVKAFNDFVSRTPFEQNVKLSGDTNTVTVNRPLREARRESINDSWRPDKDIRTISKRRPADCLRRMVHDSEKIHEETQEIPLPSTVDTQIPDTEAGGCSSGGKRKFSLGSCPSSAIPVPSDTETSEDVAEAKIARSASLVTEKVMPAAVHRVQDNVDEIIYFDTTVRQFGLDIFETEVDETSWHIARTSGKSPVCRAKTRGTVRNSRPQCGAYVARQPYAKFPAPTFRKPQEKFCETRFASDRFWCCLNDVCALGKLADFLEGRKPKVPSVWPVVRGTHLTQVEVDELTKFGFRLVPYIGPVHVLEPSMNDIHSVVNVETFPEDLSRLSPSTVAKTRAGKPFNRRH</sequence>
<comment type="caution">
    <text evidence="1">The sequence shown here is derived from an EMBL/GenBank/DDBJ whole genome shotgun (WGS) entry which is preliminary data.</text>
</comment>